<evidence type="ECO:0000256" key="1">
    <source>
        <dbReference type="SAM" id="MobiDB-lite"/>
    </source>
</evidence>
<feature type="compositionally biased region" description="Gly residues" evidence="1">
    <location>
        <begin position="39"/>
        <end position="54"/>
    </location>
</feature>
<feature type="region of interest" description="Disordered" evidence="1">
    <location>
        <begin position="39"/>
        <end position="97"/>
    </location>
</feature>
<gene>
    <name evidence="2" type="ORF">J4Q44_G00260830</name>
</gene>
<accession>A0AAN8L7Y0</accession>
<evidence type="ECO:0000313" key="2">
    <source>
        <dbReference type="EMBL" id="KAK6303629.1"/>
    </source>
</evidence>
<comment type="caution">
    <text evidence="2">The sequence shown here is derived from an EMBL/GenBank/DDBJ whole genome shotgun (WGS) entry which is preliminary data.</text>
</comment>
<proteinExistence type="predicted"/>
<organism evidence="2 3">
    <name type="scientific">Coregonus suidteri</name>
    <dbReference type="NCBI Taxonomy" id="861788"/>
    <lineage>
        <taxon>Eukaryota</taxon>
        <taxon>Metazoa</taxon>
        <taxon>Chordata</taxon>
        <taxon>Craniata</taxon>
        <taxon>Vertebrata</taxon>
        <taxon>Euteleostomi</taxon>
        <taxon>Actinopterygii</taxon>
        <taxon>Neopterygii</taxon>
        <taxon>Teleostei</taxon>
        <taxon>Protacanthopterygii</taxon>
        <taxon>Salmoniformes</taxon>
        <taxon>Salmonidae</taxon>
        <taxon>Coregoninae</taxon>
        <taxon>Coregonus</taxon>
    </lineage>
</organism>
<sequence length="161" mass="17843">MYYSVKQEKRAVSNWTLLVTALLIRETLQRCYGMKGPTAGGGLDQLNGDRGGQGLSSEEEGEGGPNMAAATLAQTWPQNRQEQDSGTGGPNGRKGASKITFSHLRKGADQELVLFCKTRFGFNCKANQRSPEVLRLLSDHPPRRFLMKDGECNFFCFFRCC</sequence>
<name>A0AAN8L7Y0_9TELE</name>
<evidence type="ECO:0000313" key="3">
    <source>
        <dbReference type="Proteomes" id="UP001356427"/>
    </source>
</evidence>
<reference evidence="2 3" key="1">
    <citation type="submission" date="2021-04" db="EMBL/GenBank/DDBJ databases">
        <authorList>
            <person name="De Guttry C."/>
            <person name="Zahm M."/>
            <person name="Klopp C."/>
            <person name="Cabau C."/>
            <person name="Louis A."/>
            <person name="Berthelot C."/>
            <person name="Parey E."/>
            <person name="Roest Crollius H."/>
            <person name="Montfort J."/>
            <person name="Robinson-Rechavi M."/>
            <person name="Bucao C."/>
            <person name="Bouchez O."/>
            <person name="Gislard M."/>
            <person name="Lluch J."/>
            <person name="Milhes M."/>
            <person name="Lampietro C."/>
            <person name="Lopez Roques C."/>
            <person name="Donnadieu C."/>
            <person name="Braasch I."/>
            <person name="Desvignes T."/>
            <person name="Postlethwait J."/>
            <person name="Bobe J."/>
            <person name="Wedekind C."/>
            <person name="Guiguen Y."/>
        </authorList>
    </citation>
    <scope>NUCLEOTIDE SEQUENCE [LARGE SCALE GENOMIC DNA]</scope>
    <source>
        <strain evidence="2">Cs_M1</strain>
        <tissue evidence="2">Blood</tissue>
    </source>
</reference>
<dbReference type="EMBL" id="JAGTTL010000024">
    <property type="protein sequence ID" value="KAK6303629.1"/>
    <property type="molecule type" value="Genomic_DNA"/>
</dbReference>
<dbReference type="AlphaFoldDB" id="A0AAN8L7Y0"/>
<protein>
    <submittedName>
        <fullName evidence="2">Uncharacterized protein</fullName>
    </submittedName>
</protein>
<keyword evidence="3" id="KW-1185">Reference proteome</keyword>
<dbReference type="Proteomes" id="UP001356427">
    <property type="component" value="Unassembled WGS sequence"/>
</dbReference>